<evidence type="ECO:0000256" key="3">
    <source>
        <dbReference type="ARBA" id="ARBA00022452"/>
    </source>
</evidence>
<evidence type="ECO:0000256" key="5">
    <source>
        <dbReference type="ARBA" id="ARBA00023077"/>
    </source>
</evidence>
<dbReference type="Proteomes" id="UP001596036">
    <property type="component" value="Unassembled WGS sequence"/>
</dbReference>
<keyword evidence="3 8" id="KW-1134">Transmembrane beta strand</keyword>
<dbReference type="PANTHER" id="PTHR30069:SF27">
    <property type="entry name" value="BLL4766 PROTEIN"/>
    <property type="match status" value="1"/>
</dbReference>
<dbReference type="InterPro" id="IPR039426">
    <property type="entry name" value="TonB-dep_rcpt-like"/>
</dbReference>
<dbReference type="InterPro" id="IPR012910">
    <property type="entry name" value="Plug_dom"/>
</dbReference>
<evidence type="ECO:0000313" key="13">
    <source>
        <dbReference type="Proteomes" id="UP001596036"/>
    </source>
</evidence>
<evidence type="ECO:0000256" key="8">
    <source>
        <dbReference type="PROSITE-ProRule" id="PRU01360"/>
    </source>
</evidence>
<dbReference type="InterPro" id="IPR000531">
    <property type="entry name" value="Beta-barrel_TonB"/>
</dbReference>
<dbReference type="EMBL" id="JBHSNM010000009">
    <property type="protein sequence ID" value="MFC5571481.1"/>
    <property type="molecule type" value="Genomic_DNA"/>
</dbReference>
<evidence type="ECO:0000256" key="1">
    <source>
        <dbReference type="ARBA" id="ARBA00004571"/>
    </source>
</evidence>
<dbReference type="RefSeq" id="WP_386756117.1">
    <property type="nucleotide sequence ID" value="NZ_JBHSNM010000009.1"/>
</dbReference>
<protein>
    <submittedName>
        <fullName evidence="12">TonB-dependent receptor plug domain-containing protein</fullName>
    </submittedName>
</protein>
<keyword evidence="5 9" id="KW-0798">TonB box</keyword>
<keyword evidence="12" id="KW-0675">Receptor</keyword>
<comment type="caution">
    <text evidence="12">The sequence shown here is derived from an EMBL/GenBank/DDBJ whole genome shotgun (WGS) entry which is preliminary data.</text>
</comment>
<name>A0ABW0SS51_9GAMM</name>
<dbReference type="Gene3D" id="2.170.130.10">
    <property type="entry name" value="TonB-dependent receptor, plug domain"/>
    <property type="match status" value="1"/>
</dbReference>
<accession>A0ABW0SS51</accession>
<keyword evidence="13" id="KW-1185">Reference proteome</keyword>
<dbReference type="InterPro" id="IPR036942">
    <property type="entry name" value="Beta-barrel_TonB_sf"/>
</dbReference>
<evidence type="ECO:0000256" key="7">
    <source>
        <dbReference type="ARBA" id="ARBA00023237"/>
    </source>
</evidence>
<dbReference type="PANTHER" id="PTHR30069">
    <property type="entry name" value="TONB-DEPENDENT OUTER MEMBRANE RECEPTOR"/>
    <property type="match status" value="1"/>
</dbReference>
<feature type="domain" description="TonB-dependent receptor-like beta-barrel" evidence="10">
    <location>
        <begin position="201"/>
        <end position="583"/>
    </location>
</feature>
<dbReference type="PROSITE" id="PS52016">
    <property type="entry name" value="TONB_DEPENDENT_REC_3"/>
    <property type="match status" value="1"/>
</dbReference>
<evidence type="ECO:0000256" key="9">
    <source>
        <dbReference type="RuleBase" id="RU003357"/>
    </source>
</evidence>
<dbReference type="Pfam" id="PF07715">
    <property type="entry name" value="Plug"/>
    <property type="match status" value="1"/>
</dbReference>
<evidence type="ECO:0000256" key="2">
    <source>
        <dbReference type="ARBA" id="ARBA00022448"/>
    </source>
</evidence>
<proteinExistence type="inferred from homology"/>
<evidence type="ECO:0000313" key="12">
    <source>
        <dbReference type="EMBL" id="MFC5571481.1"/>
    </source>
</evidence>
<keyword evidence="4 8" id="KW-0812">Transmembrane</keyword>
<dbReference type="SUPFAM" id="SSF56935">
    <property type="entry name" value="Porins"/>
    <property type="match status" value="1"/>
</dbReference>
<evidence type="ECO:0000259" key="11">
    <source>
        <dbReference type="Pfam" id="PF07715"/>
    </source>
</evidence>
<dbReference type="Gene3D" id="2.40.170.20">
    <property type="entry name" value="TonB-dependent receptor, beta-barrel domain"/>
    <property type="match status" value="1"/>
</dbReference>
<comment type="similarity">
    <text evidence="8 9">Belongs to the TonB-dependent receptor family.</text>
</comment>
<feature type="domain" description="TonB-dependent receptor plug" evidence="11">
    <location>
        <begin position="33"/>
        <end position="142"/>
    </location>
</feature>
<keyword evidence="6 8" id="KW-0472">Membrane</keyword>
<organism evidence="12 13">
    <name type="scientific">Lysobacter yangpyeongensis</name>
    <dbReference type="NCBI Taxonomy" id="346182"/>
    <lineage>
        <taxon>Bacteria</taxon>
        <taxon>Pseudomonadati</taxon>
        <taxon>Pseudomonadota</taxon>
        <taxon>Gammaproteobacteria</taxon>
        <taxon>Lysobacterales</taxon>
        <taxon>Lysobacteraceae</taxon>
        <taxon>Lysobacter</taxon>
    </lineage>
</organism>
<evidence type="ECO:0000256" key="6">
    <source>
        <dbReference type="ARBA" id="ARBA00023136"/>
    </source>
</evidence>
<dbReference type="Pfam" id="PF00593">
    <property type="entry name" value="TonB_dep_Rec_b-barrel"/>
    <property type="match status" value="1"/>
</dbReference>
<comment type="subcellular location">
    <subcellularLocation>
        <location evidence="1 8">Cell outer membrane</location>
        <topology evidence="1 8">Multi-pass membrane protein</topology>
    </subcellularLocation>
</comment>
<gene>
    <name evidence="12" type="ORF">ACFPN1_15585</name>
</gene>
<evidence type="ECO:0000256" key="4">
    <source>
        <dbReference type="ARBA" id="ARBA00022692"/>
    </source>
</evidence>
<keyword evidence="7 8" id="KW-0998">Cell outer membrane</keyword>
<keyword evidence="2 8" id="KW-0813">Transport</keyword>
<evidence type="ECO:0000259" key="10">
    <source>
        <dbReference type="Pfam" id="PF00593"/>
    </source>
</evidence>
<sequence length="612" mass="67601">MAGQADPGTLADFSLEELGDIEITSVSKHAERLADAPASVFVITAEDIRRSGVTSLPEALRLAPNLEVARVSASFYAISSRGFNNGAGNKLQVLLDGRILYTPLFSGVFWDTPDVMLEDVERIEVLSGPAATLWGANAVNGVINIITRRASDTQGTLLGASAGDRERNYALRYGGTAGAASYRIYGKFFERDATEQAGGASQDDAWHRGEIGFRADWGTAADGFTVQGATYRGDLDGPAGDTEIAGTNVLGRWNRTLASGGATQLQAYFDRNDRDVDNRLVGDAGQRLQIYEVDFQHEVGGLQRQTIVWGINHRAANDDIDNALLTAFLPAERSLRWTSVFVRDEFALRDDRLRLIGGLRVERNSYTGTEVMPTLRLTWKPTGSQLLWLSAARAVRTPSRFDRDFFRPSQPPFIFAGGPDFQSEVANVYSVGYRFQPSSRLSYAMTVSHHDYDRLRSIEQIAPFRFIIGNKMEGDATSVEAWGTLQVTERWRLSAGGAWLDQHLRLKAGSADPAGPRLAGNDPKYHWIMRSSLDLPGRLELDASVRHVAELPLPQVPAYTAFDMRLGWHANDRLELSLTGQNLFDARHVEFNAGSAPSQIEREVRMGIRWLF</sequence>
<dbReference type="InterPro" id="IPR037066">
    <property type="entry name" value="Plug_dom_sf"/>
</dbReference>
<reference evidence="13" key="1">
    <citation type="journal article" date="2019" name="Int. J. Syst. Evol. Microbiol.">
        <title>The Global Catalogue of Microorganisms (GCM) 10K type strain sequencing project: providing services to taxonomists for standard genome sequencing and annotation.</title>
        <authorList>
            <consortium name="The Broad Institute Genomics Platform"/>
            <consortium name="The Broad Institute Genome Sequencing Center for Infectious Disease"/>
            <person name="Wu L."/>
            <person name="Ma J."/>
        </authorList>
    </citation>
    <scope>NUCLEOTIDE SEQUENCE [LARGE SCALE GENOMIC DNA]</scope>
    <source>
        <strain evidence="13">KACC 11407</strain>
    </source>
</reference>